<organism evidence="1 2">
    <name type="scientific">Paenibacillus stellifer</name>
    <dbReference type="NCBI Taxonomy" id="169760"/>
    <lineage>
        <taxon>Bacteria</taxon>
        <taxon>Bacillati</taxon>
        <taxon>Bacillota</taxon>
        <taxon>Bacilli</taxon>
        <taxon>Bacillales</taxon>
        <taxon>Paenibacillaceae</taxon>
        <taxon>Paenibacillus</taxon>
    </lineage>
</organism>
<name>A0A089LMG5_9BACL</name>
<gene>
    <name evidence="1" type="ORF">PSTEL_01990</name>
</gene>
<dbReference type="EMBL" id="CP009286">
    <property type="protein sequence ID" value="AIQ62077.1"/>
    <property type="molecule type" value="Genomic_DNA"/>
</dbReference>
<dbReference type="AlphaFoldDB" id="A0A089LMG5"/>
<dbReference type="InterPro" id="IPR036237">
    <property type="entry name" value="Xyl_isomerase-like_sf"/>
</dbReference>
<evidence type="ECO:0000313" key="2">
    <source>
        <dbReference type="Proteomes" id="UP000029507"/>
    </source>
</evidence>
<reference evidence="1 2" key="1">
    <citation type="submission" date="2014-08" db="EMBL/GenBank/DDBJ databases">
        <title>Comparative genomics of the Paenibacillus odorifer group.</title>
        <authorList>
            <person name="den Bakker H.C."/>
            <person name="Tsai Y.-C."/>
            <person name="Martin N."/>
            <person name="Korlach J."/>
            <person name="Wiedmann M."/>
        </authorList>
    </citation>
    <scope>NUCLEOTIDE SEQUENCE [LARGE SCALE GENOMIC DNA]</scope>
    <source>
        <strain evidence="1 2">DSM 14472</strain>
    </source>
</reference>
<dbReference type="RefSeq" id="WP_038693135.1">
    <property type="nucleotide sequence ID" value="NZ_CP009286.1"/>
</dbReference>
<evidence type="ECO:0008006" key="3">
    <source>
        <dbReference type="Google" id="ProtNLM"/>
    </source>
</evidence>
<evidence type="ECO:0000313" key="1">
    <source>
        <dbReference type="EMBL" id="AIQ62077.1"/>
    </source>
</evidence>
<dbReference type="Gene3D" id="3.20.20.150">
    <property type="entry name" value="Divalent-metal-dependent TIM barrel enzymes"/>
    <property type="match status" value="1"/>
</dbReference>
<sequence length="300" mass="32850">MKAVFVPTSVFGNTPGPQHEWTQTIRAAGADGIEIRRELFPPGELPLVECREANRSSGLRCVYSVPMELWDEAGRLNETQLSAVLEEAGILRPDMLKVSLGHFRAAAGSDAEASVTDAPEACKAGAAEGQESRNSHERLTRLSRLLQQYRTLHGPLILLVENDQTPHGGDAGNLRAFFQAVGRSGLGGVHMTFDTGNWMYAGEEPVRAALDLAPYTAYIHCKHVVYSEDDVLQTVPIPVEEDAFWRELLALLPDRASRAIEFAIPGPESLPGYLNMLRQARGHAGKGTEAERLKEGWQPC</sequence>
<keyword evidence="2" id="KW-1185">Reference proteome</keyword>
<protein>
    <recommendedName>
        <fullName evidence="3">Xylose isomerase-like TIM barrel domain-containing protein</fullName>
    </recommendedName>
</protein>
<proteinExistence type="predicted"/>
<dbReference type="HOGENOM" id="CLU_068005_0_0_9"/>
<accession>A0A089LMG5</accession>
<dbReference type="STRING" id="169760.PSTEL_01990"/>
<dbReference type="KEGG" id="pste:PSTEL_01990"/>
<dbReference type="Proteomes" id="UP000029507">
    <property type="component" value="Chromosome"/>
</dbReference>
<dbReference type="SUPFAM" id="SSF51658">
    <property type="entry name" value="Xylose isomerase-like"/>
    <property type="match status" value="1"/>
</dbReference>
<dbReference type="OrthoDB" id="2237247at2"/>